<protein>
    <submittedName>
        <fullName evidence="2">Uncharacterized protein</fullName>
    </submittedName>
</protein>
<keyword evidence="1" id="KW-0175">Coiled coil</keyword>
<evidence type="ECO:0000256" key="1">
    <source>
        <dbReference type="SAM" id="Coils"/>
    </source>
</evidence>
<name>A0A5N0Z3X5_9ENTE</name>
<proteinExistence type="predicted"/>
<dbReference type="AlphaFoldDB" id="A0A5N0Z3X5"/>
<feature type="coiled-coil region" evidence="1">
    <location>
        <begin position="24"/>
        <end position="71"/>
    </location>
</feature>
<sequence length="114" mass="13466">MTEKKYIDIKGMQNKVDKENKKKSEKFRANLNAQNKRRKKEQDELNNLFAKAVLSERKENERKRVTEIEAEKAKSVADIESKYERKGVKSEATKQKEKAYKNMLTNLRGMNNQE</sequence>
<evidence type="ECO:0000313" key="3">
    <source>
        <dbReference type="Proteomes" id="UP000326078"/>
    </source>
</evidence>
<comment type="caution">
    <text evidence="2">The sequence shown here is derived from an EMBL/GenBank/DDBJ whole genome shotgun (WGS) entry which is preliminary data.</text>
</comment>
<dbReference type="Proteomes" id="UP000326078">
    <property type="component" value="Unassembled WGS sequence"/>
</dbReference>
<gene>
    <name evidence="2" type="ORF">F6X95_01980</name>
</gene>
<dbReference type="RefSeq" id="WP_047649736.1">
    <property type="nucleotide sequence ID" value="NZ_PTWL01000010.1"/>
</dbReference>
<reference evidence="2 3" key="1">
    <citation type="submission" date="2019-09" db="EMBL/GenBank/DDBJ databases">
        <title>Vancomyinc resistant enterococci isolated from farm animals in Switzerland.</title>
        <authorList>
            <person name="Stevens M.J.A."/>
            <person name="Stephan R."/>
            <person name="Morach M."/>
            <person name="Nuesch-Inderbinen M."/>
        </authorList>
    </citation>
    <scope>NUCLEOTIDE SEQUENCE [LARGE SCALE GENOMIC DNA]</scope>
    <source>
        <strain evidence="2 3">GH27</strain>
    </source>
</reference>
<dbReference type="EMBL" id="VYUT01000002">
    <property type="protein sequence ID" value="KAA9208059.1"/>
    <property type="molecule type" value="Genomic_DNA"/>
</dbReference>
<evidence type="ECO:0000313" key="2">
    <source>
        <dbReference type="EMBL" id="KAA9208059.1"/>
    </source>
</evidence>
<organism evidence="2 3">
    <name type="scientific">Enterococcus durans</name>
    <dbReference type="NCBI Taxonomy" id="53345"/>
    <lineage>
        <taxon>Bacteria</taxon>
        <taxon>Bacillati</taxon>
        <taxon>Bacillota</taxon>
        <taxon>Bacilli</taxon>
        <taxon>Lactobacillales</taxon>
        <taxon>Enterococcaceae</taxon>
        <taxon>Enterococcus</taxon>
    </lineage>
</organism>
<accession>A0A5N0Z3X5</accession>